<dbReference type="Proteomes" id="UP001362999">
    <property type="component" value="Unassembled WGS sequence"/>
</dbReference>
<gene>
    <name evidence="3" type="ORF">R3P38DRAFT_3178415</name>
    <name evidence="2" type="ORF">R3P38DRAFT_3185876</name>
</gene>
<proteinExistence type="predicted"/>
<dbReference type="EMBL" id="JAWWNJ010000022">
    <property type="protein sequence ID" value="KAK7033841.1"/>
    <property type="molecule type" value="Genomic_DNA"/>
</dbReference>
<organism evidence="2 4">
    <name type="scientific">Favolaschia claudopus</name>
    <dbReference type="NCBI Taxonomy" id="2862362"/>
    <lineage>
        <taxon>Eukaryota</taxon>
        <taxon>Fungi</taxon>
        <taxon>Dikarya</taxon>
        <taxon>Basidiomycota</taxon>
        <taxon>Agaricomycotina</taxon>
        <taxon>Agaricomycetes</taxon>
        <taxon>Agaricomycetidae</taxon>
        <taxon>Agaricales</taxon>
        <taxon>Marasmiineae</taxon>
        <taxon>Mycenaceae</taxon>
        <taxon>Favolaschia</taxon>
    </lineage>
</organism>
<dbReference type="EMBL" id="JAWWNJ010000012">
    <property type="protein sequence ID" value="KAK7043545.1"/>
    <property type="molecule type" value="Genomic_DNA"/>
</dbReference>
<sequence length="115" mass="13178">MPPHRRAVSTPRKSFRRRRLRLASRSLQQLPTVIARQFCSSCPQPLDSDTPNLALNNALLLPRVNLLNYSFRQLRFDKIKFSPPAHTISPPQRRRCRHLRRSSPSSVPLGLSASN</sequence>
<keyword evidence="4" id="KW-1185">Reference proteome</keyword>
<protein>
    <submittedName>
        <fullName evidence="2">Uncharacterized protein</fullName>
    </submittedName>
</protein>
<evidence type="ECO:0000313" key="4">
    <source>
        <dbReference type="Proteomes" id="UP001362999"/>
    </source>
</evidence>
<evidence type="ECO:0000313" key="3">
    <source>
        <dbReference type="EMBL" id="KAK7043545.1"/>
    </source>
</evidence>
<feature type="region of interest" description="Disordered" evidence="1">
    <location>
        <begin position="82"/>
        <end position="115"/>
    </location>
</feature>
<comment type="caution">
    <text evidence="2">The sequence shown here is derived from an EMBL/GenBank/DDBJ whole genome shotgun (WGS) entry which is preliminary data.</text>
</comment>
<accession>A0AAW0C2U7</accession>
<feature type="compositionally biased region" description="Basic residues" evidence="1">
    <location>
        <begin position="92"/>
        <end position="101"/>
    </location>
</feature>
<reference evidence="2 4" key="1">
    <citation type="journal article" date="2024" name="J Genomics">
        <title>Draft genome sequencing and assembly of Favolaschia claudopus CIRM-BRFM 2984 isolated from oak limbs.</title>
        <authorList>
            <person name="Navarro D."/>
            <person name="Drula E."/>
            <person name="Chaduli D."/>
            <person name="Cazenave R."/>
            <person name="Ahrendt S."/>
            <person name="Wang J."/>
            <person name="Lipzen A."/>
            <person name="Daum C."/>
            <person name="Barry K."/>
            <person name="Grigoriev I.V."/>
            <person name="Favel A."/>
            <person name="Rosso M.N."/>
            <person name="Martin F."/>
        </authorList>
    </citation>
    <scope>NUCLEOTIDE SEQUENCE [LARGE SCALE GENOMIC DNA]</scope>
    <source>
        <strain evidence="2 4">CIRM-BRFM 2984</strain>
    </source>
</reference>
<evidence type="ECO:0000256" key="1">
    <source>
        <dbReference type="SAM" id="MobiDB-lite"/>
    </source>
</evidence>
<evidence type="ECO:0000313" key="2">
    <source>
        <dbReference type="EMBL" id="KAK7033841.1"/>
    </source>
</evidence>
<dbReference type="AlphaFoldDB" id="A0AAW0C2U7"/>
<name>A0AAW0C2U7_9AGAR</name>